<reference evidence="3" key="1">
    <citation type="submission" date="2023-03" db="EMBL/GenBank/DDBJ databases">
        <authorList>
            <person name="Steffen K."/>
            <person name="Cardenas P."/>
        </authorList>
    </citation>
    <scope>NUCLEOTIDE SEQUENCE</scope>
</reference>
<organism evidence="3 4">
    <name type="scientific">Geodia barretti</name>
    <name type="common">Barrett's horny sponge</name>
    <dbReference type="NCBI Taxonomy" id="519541"/>
    <lineage>
        <taxon>Eukaryota</taxon>
        <taxon>Metazoa</taxon>
        <taxon>Porifera</taxon>
        <taxon>Demospongiae</taxon>
        <taxon>Heteroscleromorpha</taxon>
        <taxon>Tetractinellida</taxon>
        <taxon>Astrophorina</taxon>
        <taxon>Geodiidae</taxon>
        <taxon>Geodia</taxon>
    </lineage>
</organism>
<comment type="caution">
    <text evidence="3">The sequence shown here is derived from an EMBL/GenBank/DDBJ whole genome shotgun (WGS) entry which is preliminary data.</text>
</comment>
<dbReference type="Proteomes" id="UP001174909">
    <property type="component" value="Unassembled WGS sequence"/>
</dbReference>
<evidence type="ECO:0000313" key="4">
    <source>
        <dbReference type="Proteomes" id="UP001174909"/>
    </source>
</evidence>
<evidence type="ECO:0000256" key="2">
    <source>
        <dbReference type="SAM" id="SignalP"/>
    </source>
</evidence>
<feature type="compositionally biased region" description="Low complexity" evidence="1">
    <location>
        <begin position="140"/>
        <end position="151"/>
    </location>
</feature>
<evidence type="ECO:0000256" key="1">
    <source>
        <dbReference type="SAM" id="MobiDB-lite"/>
    </source>
</evidence>
<accession>A0AA35U1L5</accession>
<proteinExistence type="predicted"/>
<feature type="chain" id="PRO_5041209767" evidence="2">
    <location>
        <begin position="28"/>
        <end position="198"/>
    </location>
</feature>
<dbReference type="EMBL" id="CASHTH010004466">
    <property type="protein sequence ID" value="CAI8057709.1"/>
    <property type="molecule type" value="Genomic_DNA"/>
</dbReference>
<feature type="signal peptide" evidence="2">
    <location>
        <begin position="1"/>
        <end position="27"/>
    </location>
</feature>
<name>A0AA35U1L5_GEOBA</name>
<feature type="region of interest" description="Disordered" evidence="1">
    <location>
        <begin position="57"/>
        <end position="176"/>
    </location>
</feature>
<protein>
    <submittedName>
        <fullName evidence="3">Uncharacterized protein</fullName>
    </submittedName>
</protein>
<dbReference type="AlphaFoldDB" id="A0AA35U1L5"/>
<keyword evidence="4" id="KW-1185">Reference proteome</keyword>
<sequence>MWNYNAGFLSLWMLNGVLIAGEEVAEALFSQSFSIGHRYPNPSSLWSSSSSPLSSFSSLTPLNTPASTTQQQPSFPGTGHQLGHGSSSLDYSSPAEPPSLSSSSSAASFSAQGSAGYPQHPSPSSPPSVSDSKTVYTGPSSSSDSKRQTSSLGVHPGSSLPAGPCPPPDAKLSVFSSTSSCRSLLPVEASHFTALGNL</sequence>
<keyword evidence="2" id="KW-0732">Signal</keyword>
<feature type="compositionally biased region" description="Polar residues" evidence="1">
    <location>
        <begin position="63"/>
        <end position="75"/>
    </location>
</feature>
<evidence type="ECO:0000313" key="3">
    <source>
        <dbReference type="EMBL" id="CAI8057709.1"/>
    </source>
</evidence>
<feature type="compositionally biased region" description="Low complexity" evidence="1">
    <location>
        <begin position="92"/>
        <end position="115"/>
    </location>
</feature>
<gene>
    <name evidence="3" type="ORF">GBAR_LOCUS31437</name>
</gene>